<evidence type="ECO:0000313" key="2">
    <source>
        <dbReference type="Proteomes" id="UP000439986"/>
    </source>
</evidence>
<dbReference type="AlphaFoldDB" id="A0A844DC47"/>
<reference evidence="1 2" key="1">
    <citation type="submission" date="2019-11" db="EMBL/GenBank/DDBJ databases">
        <title>Novel species isolated from a subtropical stream in China.</title>
        <authorList>
            <person name="Lu H."/>
        </authorList>
    </citation>
    <scope>NUCLEOTIDE SEQUENCE [LARGE SCALE GENOMIC DNA]</scope>
    <source>
        <strain evidence="1 2">FT26W</strain>
    </source>
</reference>
<name>A0A844DC47_9BURK</name>
<gene>
    <name evidence="1" type="ORF">GJ698_14940</name>
</gene>
<dbReference type="RefSeq" id="WP_154358422.1">
    <property type="nucleotide sequence ID" value="NZ_WKJL01000010.1"/>
</dbReference>
<dbReference type="Proteomes" id="UP000439986">
    <property type="component" value="Unassembled WGS sequence"/>
</dbReference>
<organism evidence="1 2">
    <name type="scientific">Duganella aquatilis</name>
    <dbReference type="NCBI Taxonomy" id="2666082"/>
    <lineage>
        <taxon>Bacteria</taxon>
        <taxon>Pseudomonadati</taxon>
        <taxon>Pseudomonadota</taxon>
        <taxon>Betaproteobacteria</taxon>
        <taxon>Burkholderiales</taxon>
        <taxon>Oxalobacteraceae</taxon>
        <taxon>Telluria group</taxon>
        <taxon>Duganella</taxon>
    </lineage>
</organism>
<sequence>MKIDQPVVQILVRTSEENRDWLKAKALGQDRSVNWIVNKILDEAREKEAERHAI</sequence>
<dbReference type="GO" id="GO:0006355">
    <property type="term" value="P:regulation of DNA-templated transcription"/>
    <property type="evidence" value="ECO:0007669"/>
    <property type="project" value="InterPro"/>
</dbReference>
<keyword evidence="2" id="KW-1185">Reference proteome</keyword>
<dbReference type="InterPro" id="IPR013321">
    <property type="entry name" value="Arc_rbn_hlx_hlx"/>
</dbReference>
<comment type="caution">
    <text evidence="1">The sequence shown here is derived from an EMBL/GenBank/DDBJ whole genome shotgun (WGS) entry which is preliminary data.</text>
</comment>
<dbReference type="Gene3D" id="1.10.1220.10">
    <property type="entry name" value="Met repressor-like"/>
    <property type="match status" value="1"/>
</dbReference>
<protein>
    <submittedName>
        <fullName evidence="1">Uncharacterized protein</fullName>
    </submittedName>
</protein>
<accession>A0A844DC47</accession>
<proteinExistence type="predicted"/>
<evidence type="ECO:0000313" key="1">
    <source>
        <dbReference type="EMBL" id="MRW85380.1"/>
    </source>
</evidence>
<dbReference type="EMBL" id="WKJL01000010">
    <property type="protein sequence ID" value="MRW85380.1"/>
    <property type="molecule type" value="Genomic_DNA"/>
</dbReference>